<keyword evidence="2" id="KW-1185">Reference proteome</keyword>
<sequence length="160" mass="17646">MTTYDAPVRDIQFGAIPDWFEVISDFDNRPDKELGLDVGWFGKMGSYDVYRLLHRLQGRYIPSPFGVVRICPTPEPTPLHPITDAVQGVVLEYIPGVSMEKPKPGMYVSEQEAERISSDVMAGPCAIEAENCLLHNNRSFCGKGTGLPSSSTLERPTLGS</sequence>
<evidence type="ECO:0000313" key="2">
    <source>
        <dbReference type="Proteomes" id="UP000218334"/>
    </source>
</evidence>
<organism evidence="1 2">
    <name type="scientific">Armillaria solidipes</name>
    <dbReference type="NCBI Taxonomy" id="1076256"/>
    <lineage>
        <taxon>Eukaryota</taxon>
        <taxon>Fungi</taxon>
        <taxon>Dikarya</taxon>
        <taxon>Basidiomycota</taxon>
        <taxon>Agaricomycotina</taxon>
        <taxon>Agaricomycetes</taxon>
        <taxon>Agaricomycetidae</taxon>
        <taxon>Agaricales</taxon>
        <taxon>Marasmiineae</taxon>
        <taxon>Physalacriaceae</taxon>
        <taxon>Armillaria</taxon>
    </lineage>
</organism>
<dbReference type="AlphaFoldDB" id="A0A2H3B2R5"/>
<name>A0A2H3B2R5_9AGAR</name>
<proteinExistence type="predicted"/>
<dbReference type="EMBL" id="KZ293447">
    <property type="protein sequence ID" value="PBK65209.1"/>
    <property type="molecule type" value="Genomic_DNA"/>
</dbReference>
<accession>A0A2H3B2R5</accession>
<evidence type="ECO:0000313" key="1">
    <source>
        <dbReference type="EMBL" id="PBK65209.1"/>
    </source>
</evidence>
<reference evidence="2" key="1">
    <citation type="journal article" date="2017" name="Nat. Ecol. Evol.">
        <title>Genome expansion and lineage-specific genetic innovations in the forest pathogenic fungi Armillaria.</title>
        <authorList>
            <person name="Sipos G."/>
            <person name="Prasanna A.N."/>
            <person name="Walter M.C."/>
            <person name="O'Connor E."/>
            <person name="Balint B."/>
            <person name="Krizsan K."/>
            <person name="Kiss B."/>
            <person name="Hess J."/>
            <person name="Varga T."/>
            <person name="Slot J."/>
            <person name="Riley R."/>
            <person name="Boka B."/>
            <person name="Rigling D."/>
            <person name="Barry K."/>
            <person name="Lee J."/>
            <person name="Mihaltcheva S."/>
            <person name="LaButti K."/>
            <person name="Lipzen A."/>
            <person name="Waldron R."/>
            <person name="Moloney N.M."/>
            <person name="Sperisen C."/>
            <person name="Kredics L."/>
            <person name="Vagvoelgyi C."/>
            <person name="Patrignani A."/>
            <person name="Fitzpatrick D."/>
            <person name="Nagy I."/>
            <person name="Doyle S."/>
            <person name="Anderson J.B."/>
            <person name="Grigoriev I.V."/>
            <person name="Gueldener U."/>
            <person name="Muensterkoetter M."/>
            <person name="Nagy L.G."/>
        </authorList>
    </citation>
    <scope>NUCLEOTIDE SEQUENCE [LARGE SCALE GENOMIC DNA]</scope>
    <source>
        <strain evidence="2">28-4</strain>
    </source>
</reference>
<dbReference type="Proteomes" id="UP000218334">
    <property type="component" value="Unassembled WGS sequence"/>
</dbReference>
<protein>
    <submittedName>
        <fullName evidence="1">Uncharacterized protein</fullName>
    </submittedName>
</protein>
<gene>
    <name evidence="1" type="ORF">ARMSODRAFT_447780</name>
</gene>